<dbReference type="AlphaFoldDB" id="A0A078G9H6"/>
<evidence type="ECO:0000313" key="3">
    <source>
        <dbReference type="Proteomes" id="UP000028999"/>
    </source>
</evidence>
<organism evidence="2 3">
    <name type="scientific">Brassica napus</name>
    <name type="common">Rape</name>
    <dbReference type="NCBI Taxonomy" id="3708"/>
    <lineage>
        <taxon>Eukaryota</taxon>
        <taxon>Viridiplantae</taxon>
        <taxon>Streptophyta</taxon>
        <taxon>Embryophyta</taxon>
        <taxon>Tracheophyta</taxon>
        <taxon>Spermatophyta</taxon>
        <taxon>Magnoliopsida</taxon>
        <taxon>eudicotyledons</taxon>
        <taxon>Gunneridae</taxon>
        <taxon>Pentapetalae</taxon>
        <taxon>rosids</taxon>
        <taxon>malvids</taxon>
        <taxon>Brassicales</taxon>
        <taxon>Brassicaceae</taxon>
        <taxon>Brassiceae</taxon>
        <taxon>Brassica</taxon>
    </lineage>
</organism>
<name>A0A078G9H6_BRANA</name>
<keyword evidence="3" id="KW-1185">Reference proteome</keyword>
<dbReference type="GO" id="GO:0009725">
    <property type="term" value="P:response to hormone"/>
    <property type="evidence" value="ECO:0007669"/>
    <property type="project" value="InterPro"/>
</dbReference>
<dbReference type="PROSITE" id="PS51745">
    <property type="entry name" value="PB1"/>
    <property type="match status" value="1"/>
</dbReference>
<dbReference type="Gramene" id="CDY21677">
    <property type="protein sequence ID" value="CDY21677"/>
    <property type="gene ID" value="GSBRNA2T00016165001"/>
</dbReference>
<dbReference type="GO" id="GO:0006355">
    <property type="term" value="P:regulation of DNA-templated transcription"/>
    <property type="evidence" value="ECO:0007669"/>
    <property type="project" value="InterPro"/>
</dbReference>
<accession>A0A078G9H6</accession>
<dbReference type="PANTHER" id="PTHR31384:SF21">
    <property type="entry name" value="AUXIN RESPONSE FACTOR 19"/>
    <property type="match status" value="1"/>
</dbReference>
<protein>
    <submittedName>
        <fullName evidence="2">BnaA09g44280D protein</fullName>
    </submittedName>
</protein>
<dbReference type="GO" id="GO:0003677">
    <property type="term" value="F:DNA binding"/>
    <property type="evidence" value="ECO:0007669"/>
    <property type="project" value="InterPro"/>
</dbReference>
<evidence type="ECO:0000313" key="2">
    <source>
        <dbReference type="EMBL" id="CDY21677.1"/>
    </source>
</evidence>
<dbReference type="Gene3D" id="3.10.20.90">
    <property type="entry name" value="Phosphatidylinositol 3-kinase Catalytic Subunit, Chain A, domain 1"/>
    <property type="match status" value="1"/>
</dbReference>
<dbReference type="InterPro" id="IPR044835">
    <property type="entry name" value="ARF_plant"/>
</dbReference>
<dbReference type="PaxDb" id="3708-A0A078G9H6"/>
<dbReference type="InterPro" id="IPR053793">
    <property type="entry name" value="PB1-like"/>
</dbReference>
<reference evidence="2 3" key="1">
    <citation type="journal article" date="2014" name="Science">
        <title>Plant genetics. Early allopolyploid evolution in the post-Neolithic Brassica napus oilseed genome.</title>
        <authorList>
            <person name="Chalhoub B."/>
            <person name="Denoeud F."/>
            <person name="Liu S."/>
            <person name="Parkin I.A."/>
            <person name="Tang H."/>
            <person name="Wang X."/>
            <person name="Chiquet J."/>
            <person name="Belcram H."/>
            <person name="Tong C."/>
            <person name="Samans B."/>
            <person name="Correa M."/>
            <person name="Da Silva C."/>
            <person name="Just J."/>
            <person name="Falentin C."/>
            <person name="Koh C.S."/>
            <person name="Le Clainche I."/>
            <person name="Bernard M."/>
            <person name="Bento P."/>
            <person name="Noel B."/>
            <person name="Labadie K."/>
            <person name="Alberti A."/>
            <person name="Charles M."/>
            <person name="Arnaud D."/>
            <person name="Guo H."/>
            <person name="Daviaud C."/>
            <person name="Alamery S."/>
            <person name="Jabbari K."/>
            <person name="Zhao M."/>
            <person name="Edger P.P."/>
            <person name="Chelaifa H."/>
            <person name="Tack D."/>
            <person name="Lassalle G."/>
            <person name="Mestiri I."/>
            <person name="Schnel N."/>
            <person name="Le Paslier M.C."/>
            <person name="Fan G."/>
            <person name="Renault V."/>
            <person name="Bayer P.E."/>
            <person name="Golicz A.A."/>
            <person name="Manoli S."/>
            <person name="Lee T.H."/>
            <person name="Thi V.H."/>
            <person name="Chalabi S."/>
            <person name="Hu Q."/>
            <person name="Fan C."/>
            <person name="Tollenaere R."/>
            <person name="Lu Y."/>
            <person name="Battail C."/>
            <person name="Shen J."/>
            <person name="Sidebottom C.H."/>
            <person name="Wang X."/>
            <person name="Canaguier A."/>
            <person name="Chauveau A."/>
            <person name="Berard A."/>
            <person name="Deniot G."/>
            <person name="Guan M."/>
            <person name="Liu Z."/>
            <person name="Sun F."/>
            <person name="Lim Y.P."/>
            <person name="Lyons E."/>
            <person name="Town C.D."/>
            <person name="Bancroft I."/>
            <person name="Wang X."/>
            <person name="Meng J."/>
            <person name="Ma J."/>
            <person name="Pires J.C."/>
            <person name="King G.J."/>
            <person name="Brunel D."/>
            <person name="Delourme R."/>
            <person name="Renard M."/>
            <person name="Aury J.M."/>
            <person name="Adams K.L."/>
            <person name="Batley J."/>
            <person name="Snowdon R.J."/>
            <person name="Tost J."/>
            <person name="Edwards D."/>
            <person name="Zhou Y."/>
            <person name="Hua W."/>
            <person name="Sharpe A.G."/>
            <person name="Paterson A.H."/>
            <person name="Guan C."/>
            <person name="Wincker P."/>
        </authorList>
    </citation>
    <scope>NUCLEOTIDE SEQUENCE [LARGE SCALE GENOMIC DNA]</scope>
    <source>
        <strain evidence="3">cv. Darmor-bzh</strain>
    </source>
</reference>
<proteinExistence type="predicted"/>
<dbReference type="EMBL" id="LK032123">
    <property type="protein sequence ID" value="CDY21677.1"/>
    <property type="molecule type" value="Genomic_DNA"/>
</dbReference>
<dbReference type="STRING" id="3708.A0A078G9H6"/>
<gene>
    <name evidence="2" type="primary">BnaA09g44280D</name>
    <name evidence="2" type="ORF">GSBRNA2T00016165001</name>
</gene>
<dbReference type="PANTHER" id="PTHR31384">
    <property type="entry name" value="AUXIN RESPONSE FACTOR 4-RELATED"/>
    <property type="match status" value="1"/>
</dbReference>
<evidence type="ECO:0000259" key="1">
    <source>
        <dbReference type="PROSITE" id="PS51745"/>
    </source>
</evidence>
<dbReference type="Proteomes" id="UP000028999">
    <property type="component" value="Unassembled WGS sequence"/>
</dbReference>
<feature type="domain" description="PB1" evidence="1">
    <location>
        <begin position="15"/>
        <end position="101"/>
    </location>
</feature>
<sequence length="108" mass="12325">MNGGGLWPNQAQRVRTYTKVQKRGSVGRSIDVTRYSGYEELRNDLAIMFGTEGHLEDPQPSDWKLVHTDHEKVYCSLVMILGRSFETDSDNAWKVHYEDTSAAASFNR</sequence>